<accession>A0A7M1SXC2</accession>
<gene>
    <name evidence="4" type="ORF">IM660_07985</name>
</gene>
<keyword evidence="5" id="KW-1185">Reference proteome</keyword>
<proteinExistence type="inferred from homology"/>
<dbReference type="PANTHER" id="PTHR42709">
    <property type="entry name" value="ALKALINE PHOSPHATASE LIKE PROTEIN"/>
    <property type="match status" value="1"/>
</dbReference>
<comment type="similarity">
    <text evidence="1">Belongs to the DedA family.</text>
</comment>
<reference evidence="4 5" key="1">
    <citation type="submission" date="2020-10" db="EMBL/GenBank/DDBJ databases">
        <title>Haloactinobacterium sp. RN3S43, a bacterium isolated from saline soil.</title>
        <authorList>
            <person name="Sun J.-Q."/>
        </authorList>
    </citation>
    <scope>NUCLEOTIDE SEQUENCE [LARGE SCALE GENOMIC DNA]</scope>
    <source>
        <strain evidence="4 5">RN3S43</strain>
    </source>
</reference>
<dbReference type="AlphaFoldDB" id="A0A7M1SXC2"/>
<feature type="domain" description="VTT" evidence="3">
    <location>
        <begin position="24"/>
        <end position="146"/>
    </location>
</feature>
<feature type="transmembrane region" description="Helical" evidence="2">
    <location>
        <begin position="95"/>
        <end position="120"/>
    </location>
</feature>
<feature type="transmembrane region" description="Helical" evidence="2">
    <location>
        <begin position="6"/>
        <end position="30"/>
    </location>
</feature>
<keyword evidence="2" id="KW-0472">Membrane</keyword>
<evidence type="ECO:0000313" key="5">
    <source>
        <dbReference type="Proteomes" id="UP000593758"/>
    </source>
</evidence>
<name>A0A7M1SXC2_9MICO</name>
<evidence type="ECO:0000256" key="2">
    <source>
        <dbReference type="SAM" id="Phobius"/>
    </source>
</evidence>
<protein>
    <submittedName>
        <fullName evidence="4">VTT domain-containing protein</fullName>
    </submittedName>
</protein>
<evidence type="ECO:0000256" key="1">
    <source>
        <dbReference type="ARBA" id="ARBA00010792"/>
    </source>
</evidence>
<dbReference type="Pfam" id="PF09335">
    <property type="entry name" value="VTT_dom"/>
    <property type="match status" value="1"/>
</dbReference>
<dbReference type="KEGG" id="halt:IM660_07985"/>
<dbReference type="InterPro" id="IPR051311">
    <property type="entry name" value="DedA_domain"/>
</dbReference>
<keyword evidence="2" id="KW-0812">Transmembrane</keyword>
<dbReference type="InterPro" id="IPR032816">
    <property type="entry name" value="VTT_dom"/>
</dbReference>
<organism evidence="4 5">
    <name type="scientific">Ruania alkalisoli</name>
    <dbReference type="NCBI Taxonomy" id="2779775"/>
    <lineage>
        <taxon>Bacteria</taxon>
        <taxon>Bacillati</taxon>
        <taxon>Actinomycetota</taxon>
        <taxon>Actinomycetes</taxon>
        <taxon>Micrococcales</taxon>
        <taxon>Ruaniaceae</taxon>
        <taxon>Ruania</taxon>
    </lineage>
</organism>
<keyword evidence="2" id="KW-1133">Transmembrane helix</keyword>
<feature type="transmembrane region" description="Helical" evidence="2">
    <location>
        <begin position="127"/>
        <end position="152"/>
    </location>
</feature>
<dbReference type="PANTHER" id="PTHR42709:SF4">
    <property type="entry name" value="INNER MEMBRANE PROTEIN YQAA"/>
    <property type="match status" value="1"/>
</dbReference>
<evidence type="ECO:0000259" key="3">
    <source>
        <dbReference type="Pfam" id="PF09335"/>
    </source>
</evidence>
<sequence length="159" mass="17430">MGADWWSLAAAFGYCFLSAVLMVLPAEAYLVGAVLVTDVPPLWLALAGAIGQVAGKMLSYLVGRGVLDVARWRSRPNERWRERMRRIEEWCTTHAWGPLAVTGVSAFAGVPPYALVAVLAGSVRMRWWSFAAISIVGRFGRFWAVVSIPHLLPDALFGL</sequence>
<dbReference type="Proteomes" id="UP000593758">
    <property type="component" value="Chromosome"/>
</dbReference>
<dbReference type="RefSeq" id="WP_193498802.1">
    <property type="nucleotide sequence ID" value="NZ_CP063169.1"/>
</dbReference>
<evidence type="ECO:0000313" key="4">
    <source>
        <dbReference type="EMBL" id="QOR72161.1"/>
    </source>
</evidence>
<dbReference type="EMBL" id="CP063169">
    <property type="protein sequence ID" value="QOR72161.1"/>
    <property type="molecule type" value="Genomic_DNA"/>
</dbReference>